<dbReference type="AlphaFoldDB" id="A0A1H3QNV2"/>
<dbReference type="InterPro" id="IPR010982">
    <property type="entry name" value="Lambda_DNA-bd_dom_sf"/>
</dbReference>
<dbReference type="GO" id="GO:0003700">
    <property type="term" value="F:DNA-binding transcription factor activity"/>
    <property type="evidence" value="ECO:0007669"/>
    <property type="project" value="TreeGrafter"/>
</dbReference>
<name>A0A1H3QNV2_9MICO</name>
<dbReference type="SUPFAM" id="SSF51182">
    <property type="entry name" value="RmlC-like cupins"/>
    <property type="match status" value="1"/>
</dbReference>
<dbReference type="InterPro" id="IPR014710">
    <property type="entry name" value="RmlC-like_jellyroll"/>
</dbReference>
<proteinExistence type="predicted"/>
<dbReference type="PROSITE" id="PS50943">
    <property type="entry name" value="HTH_CROC1"/>
    <property type="match status" value="1"/>
</dbReference>
<dbReference type="InterPro" id="IPR001387">
    <property type="entry name" value="Cro/C1-type_HTH"/>
</dbReference>
<dbReference type="OrthoDB" id="5114244at2"/>
<dbReference type="SUPFAM" id="SSF47413">
    <property type="entry name" value="lambda repressor-like DNA-binding domains"/>
    <property type="match status" value="1"/>
</dbReference>
<dbReference type="Proteomes" id="UP000198891">
    <property type="component" value="Unassembled WGS sequence"/>
</dbReference>
<evidence type="ECO:0000313" key="3">
    <source>
        <dbReference type="EMBL" id="SDZ15010.1"/>
    </source>
</evidence>
<dbReference type="GO" id="GO:0003677">
    <property type="term" value="F:DNA binding"/>
    <property type="evidence" value="ECO:0007669"/>
    <property type="project" value="UniProtKB-KW"/>
</dbReference>
<keyword evidence="4" id="KW-1185">Reference proteome</keyword>
<dbReference type="Gene3D" id="2.60.120.10">
    <property type="entry name" value="Jelly Rolls"/>
    <property type="match status" value="1"/>
</dbReference>
<organism evidence="3 4">
    <name type="scientific">Herbiconiux ginsengi</name>
    <dbReference type="NCBI Taxonomy" id="381665"/>
    <lineage>
        <taxon>Bacteria</taxon>
        <taxon>Bacillati</taxon>
        <taxon>Actinomycetota</taxon>
        <taxon>Actinomycetes</taxon>
        <taxon>Micrococcales</taxon>
        <taxon>Microbacteriaceae</taxon>
        <taxon>Herbiconiux</taxon>
    </lineage>
</organism>
<evidence type="ECO:0000313" key="4">
    <source>
        <dbReference type="Proteomes" id="UP000198891"/>
    </source>
</evidence>
<keyword evidence="1" id="KW-0238">DNA-binding</keyword>
<dbReference type="SMART" id="SM00530">
    <property type="entry name" value="HTH_XRE"/>
    <property type="match status" value="1"/>
</dbReference>
<dbReference type="InterPro" id="IPR013096">
    <property type="entry name" value="Cupin_2"/>
</dbReference>
<sequence length="259" mass="27537">MARAGSPRERLVDAVRDNGAPGMGAAIRQARTAEGISLRELGRRVGVSASFISQVELGRATPSIGTLYTIVSELDLSLDSLLATAVTGVPLESGAPTGEAAAAPVGERLTTVGIPGLQRAGTAPDIRVDGVRWERLTVQDDPLVEYLRVTYAAGSESNSVENMMRHAGWEYLHVLTGQMDLQVGFDKDTLQPGDSLSFDSTIPHRISNPYTQDCVSIWAVVGRHGFAHPREIAEQVARLGRHSGGEGFGYGSHYGATGE</sequence>
<protein>
    <submittedName>
        <fullName evidence="3">Transcriptional regulator, XRE family with cupin sensor</fullName>
    </submittedName>
</protein>
<gene>
    <name evidence="3" type="ORF">SAMN05216554_2647</name>
</gene>
<dbReference type="GO" id="GO:0005829">
    <property type="term" value="C:cytosol"/>
    <property type="evidence" value="ECO:0007669"/>
    <property type="project" value="TreeGrafter"/>
</dbReference>
<dbReference type="Pfam" id="PF01381">
    <property type="entry name" value="HTH_3"/>
    <property type="match status" value="1"/>
</dbReference>
<feature type="domain" description="HTH cro/C1-type" evidence="2">
    <location>
        <begin position="27"/>
        <end position="81"/>
    </location>
</feature>
<dbReference type="CDD" id="cd00093">
    <property type="entry name" value="HTH_XRE"/>
    <property type="match status" value="1"/>
</dbReference>
<dbReference type="PANTHER" id="PTHR46797">
    <property type="entry name" value="HTH-TYPE TRANSCRIPTIONAL REGULATOR"/>
    <property type="match status" value="1"/>
</dbReference>
<dbReference type="Pfam" id="PF07883">
    <property type="entry name" value="Cupin_2"/>
    <property type="match status" value="1"/>
</dbReference>
<reference evidence="3 4" key="1">
    <citation type="submission" date="2016-10" db="EMBL/GenBank/DDBJ databases">
        <authorList>
            <person name="de Groot N.N."/>
        </authorList>
    </citation>
    <scope>NUCLEOTIDE SEQUENCE [LARGE SCALE GENOMIC DNA]</scope>
    <source>
        <strain evidence="3 4">CGMCC 4.3491</strain>
    </source>
</reference>
<evidence type="ECO:0000259" key="2">
    <source>
        <dbReference type="PROSITE" id="PS50943"/>
    </source>
</evidence>
<dbReference type="PANTHER" id="PTHR46797:SF1">
    <property type="entry name" value="METHYLPHOSPHONATE SYNTHASE"/>
    <property type="match status" value="1"/>
</dbReference>
<dbReference type="InterPro" id="IPR011051">
    <property type="entry name" value="RmlC_Cupin_sf"/>
</dbReference>
<dbReference type="STRING" id="381665.SAMN05216554_2647"/>
<accession>A0A1H3QNV2</accession>
<dbReference type="InterPro" id="IPR050807">
    <property type="entry name" value="TransReg_Diox_bact_type"/>
</dbReference>
<dbReference type="RefSeq" id="WP_092554371.1">
    <property type="nucleotide sequence ID" value="NZ_FNPZ01000002.1"/>
</dbReference>
<evidence type="ECO:0000256" key="1">
    <source>
        <dbReference type="ARBA" id="ARBA00023125"/>
    </source>
</evidence>
<dbReference type="CDD" id="cd02209">
    <property type="entry name" value="cupin_XRE_C"/>
    <property type="match status" value="1"/>
</dbReference>
<dbReference type="Gene3D" id="1.10.260.40">
    <property type="entry name" value="lambda repressor-like DNA-binding domains"/>
    <property type="match status" value="1"/>
</dbReference>
<dbReference type="EMBL" id="FNPZ01000002">
    <property type="protein sequence ID" value="SDZ15010.1"/>
    <property type="molecule type" value="Genomic_DNA"/>
</dbReference>